<comment type="subcellular location">
    <subcellularLocation>
        <location evidence="1 10">Cell membrane</location>
        <topology evidence="1 10">Multi-pass membrane protein</topology>
    </subcellularLocation>
</comment>
<evidence type="ECO:0000256" key="2">
    <source>
        <dbReference type="ARBA" id="ARBA00022475"/>
    </source>
</evidence>
<keyword evidence="8 10" id="KW-0675">Receptor</keyword>
<evidence type="ECO:0000256" key="4">
    <source>
        <dbReference type="ARBA" id="ARBA00022692"/>
    </source>
</evidence>
<dbReference type="PANTHER" id="PTHR21137:SF35">
    <property type="entry name" value="ODORANT RECEPTOR 19A-RELATED"/>
    <property type="match status" value="1"/>
</dbReference>
<evidence type="ECO:0000256" key="3">
    <source>
        <dbReference type="ARBA" id="ARBA00022606"/>
    </source>
</evidence>
<evidence type="ECO:0000256" key="10">
    <source>
        <dbReference type="RuleBase" id="RU351113"/>
    </source>
</evidence>
<evidence type="ECO:0000256" key="9">
    <source>
        <dbReference type="ARBA" id="ARBA00023224"/>
    </source>
</evidence>
<gene>
    <name evidence="12" type="ORF">ILUMI_01450</name>
</gene>
<name>A0A8K0GP78_IGNLU</name>
<evidence type="ECO:0000256" key="7">
    <source>
        <dbReference type="ARBA" id="ARBA00023136"/>
    </source>
</evidence>
<keyword evidence="4 10" id="KW-0812">Transmembrane</keyword>
<evidence type="ECO:0000256" key="11">
    <source>
        <dbReference type="SAM" id="MobiDB-lite"/>
    </source>
</evidence>
<dbReference type="GO" id="GO:0004984">
    <property type="term" value="F:olfactory receptor activity"/>
    <property type="evidence" value="ECO:0007669"/>
    <property type="project" value="InterPro"/>
</dbReference>
<evidence type="ECO:0000256" key="8">
    <source>
        <dbReference type="ARBA" id="ARBA00023170"/>
    </source>
</evidence>
<keyword evidence="7 10" id="KW-0472">Membrane</keyword>
<feature type="transmembrane region" description="Helical" evidence="10">
    <location>
        <begin position="39"/>
        <end position="58"/>
    </location>
</feature>
<organism evidence="12 13">
    <name type="scientific">Ignelater luminosus</name>
    <name type="common">Cucubano</name>
    <name type="synonym">Pyrophorus luminosus</name>
    <dbReference type="NCBI Taxonomy" id="2038154"/>
    <lineage>
        <taxon>Eukaryota</taxon>
        <taxon>Metazoa</taxon>
        <taxon>Ecdysozoa</taxon>
        <taxon>Arthropoda</taxon>
        <taxon>Hexapoda</taxon>
        <taxon>Insecta</taxon>
        <taxon>Pterygota</taxon>
        <taxon>Neoptera</taxon>
        <taxon>Endopterygota</taxon>
        <taxon>Coleoptera</taxon>
        <taxon>Polyphaga</taxon>
        <taxon>Elateriformia</taxon>
        <taxon>Elateroidea</taxon>
        <taxon>Elateridae</taxon>
        <taxon>Agrypninae</taxon>
        <taxon>Pyrophorini</taxon>
        <taxon>Ignelater</taxon>
    </lineage>
</organism>
<evidence type="ECO:0000256" key="6">
    <source>
        <dbReference type="ARBA" id="ARBA00022989"/>
    </source>
</evidence>
<feature type="transmembrane region" description="Helical" evidence="10">
    <location>
        <begin position="250"/>
        <end position="273"/>
    </location>
</feature>
<dbReference type="PANTHER" id="PTHR21137">
    <property type="entry name" value="ODORANT RECEPTOR"/>
    <property type="match status" value="1"/>
</dbReference>
<reference evidence="12" key="1">
    <citation type="submission" date="2019-08" db="EMBL/GenBank/DDBJ databases">
        <title>The genome of the North American firefly Photinus pyralis.</title>
        <authorList>
            <consortium name="Photinus pyralis genome working group"/>
            <person name="Fallon T.R."/>
            <person name="Sander Lower S.E."/>
            <person name="Weng J.-K."/>
        </authorList>
    </citation>
    <scope>NUCLEOTIDE SEQUENCE</scope>
    <source>
        <strain evidence="12">TRF0915ILg1</strain>
        <tissue evidence="12">Whole body</tissue>
    </source>
</reference>
<comment type="caution">
    <text evidence="12">The sequence shown here is derived from an EMBL/GenBank/DDBJ whole genome shotgun (WGS) entry which is preliminary data.</text>
</comment>
<feature type="transmembrane region" description="Helical" evidence="10">
    <location>
        <begin position="285"/>
        <end position="307"/>
    </location>
</feature>
<keyword evidence="13" id="KW-1185">Reference proteome</keyword>
<dbReference type="AlphaFoldDB" id="A0A8K0GP78"/>
<keyword evidence="6 10" id="KW-1133">Transmembrane helix</keyword>
<dbReference type="OrthoDB" id="7616142at2759"/>
<proteinExistence type="inferred from homology"/>
<keyword evidence="3 10" id="KW-0716">Sensory transduction</keyword>
<comment type="similarity">
    <text evidence="10">Belongs to the insect chemoreceptor superfamily. Heteromeric odorant receptor channel (TC 1.A.69) family.</text>
</comment>
<dbReference type="GO" id="GO:0007165">
    <property type="term" value="P:signal transduction"/>
    <property type="evidence" value="ECO:0007669"/>
    <property type="project" value="UniProtKB-KW"/>
</dbReference>
<dbReference type="GO" id="GO:0005549">
    <property type="term" value="F:odorant binding"/>
    <property type="evidence" value="ECO:0007669"/>
    <property type="project" value="InterPro"/>
</dbReference>
<keyword evidence="5 10" id="KW-0552">Olfaction</keyword>
<evidence type="ECO:0000313" key="12">
    <source>
        <dbReference type="EMBL" id="KAF2904723.1"/>
    </source>
</evidence>
<evidence type="ECO:0000313" key="13">
    <source>
        <dbReference type="Proteomes" id="UP000801492"/>
    </source>
</evidence>
<dbReference type="GO" id="GO:0005886">
    <property type="term" value="C:plasma membrane"/>
    <property type="evidence" value="ECO:0007669"/>
    <property type="project" value="UniProtKB-SubCell"/>
</dbReference>
<evidence type="ECO:0000256" key="1">
    <source>
        <dbReference type="ARBA" id="ARBA00004651"/>
    </source>
</evidence>
<protein>
    <recommendedName>
        <fullName evidence="10">Odorant receptor</fullName>
    </recommendedName>
</protein>
<dbReference type="InterPro" id="IPR004117">
    <property type="entry name" value="7tm6_olfct_rcpt"/>
</dbReference>
<feature type="transmembrane region" description="Helical" evidence="10">
    <location>
        <begin position="135"/>
        <end position="156"/>
    </location>
</feature>
<dbReference type="Proteomes" id="UP000801492">
    <property type="component" value="Unassembled WGS sequence"/>
</dbReference>
<keyword evidence="9 10" id="KW-0807">Transducer</keyword>
<feature type="transmembrane region" description="Helical" evidence="10">
    <location>
        <begin position="168"/>
        <end position="190"/>
    </location>
</feature>
<sequence length="390" mass="44925">MASETTKTHLDVQIPETLKQPFAGMKKLGLFSKNGLRKIITTSVSLSTLIVYLAILALQFKNIKSEVSEYVNNLEVLLGGFQVIARIITLALREEEFAQLINNIQEFWNPNECDESTKNEITLIHNLILHMQKSLLLVTGSAIIFALLSPLFGNSLPLGIWTFEGHHILYRFMLIISQFVAAFAGIYAYCFDCTYLAFSAEIVIQFKILSYHLEHLVVNDSGILKDGKDYLDEMRNSFSRHRFVNKFQSLYSTMLLIEYFTICPLICLELYAATESSTVPNIVRYATSGGMVTMQLVFYCIPANFIADEGWRGKRGGEEEEEKKIKRRSKREGRERQDKRKRAGGIGEEEKRAKGLFCQFVLRYQEPDFHCKTRWHQWRGKEKLKKQKEV</sequence>
<dbReference type="EMBL" id="VTPC01000695">
    <property type="protein sequence ID" value="KAF2904723.1"/>
    <property type="molecule type" value="Genomic_DNA"/>
</dbReference>
<evidence type="ECO:0000256" key="5">
    <source>
        <dbReference type="ARBA" id="ARBA00022725"/>
    </source>
</evidence>
<dbReference type="Pfam" id="PF02949">
    <property type="entry name" value="7tm_6"/>
    <property type="match status" value="1"/>
</dbReference>
<feature type="region of interest" description="Disordered" evidence="11">
    <location>
        <begin position="322"/>
        <end position="347"/>
    </location>
</feature>
<accession>A0A8K0GP78</accession>
<keyword evidence="2" id="KW-1003">Cell membrane</keyword>
<comment type="caution">
    <text evidence="10">Lacks conserved residue(s) required for the propagation of feature annotation.</text>
</comment>